<protein>
    <recommendedName>
        <fullName evidence="6">FYVE-type domain-containing protein</fullName>
    </recommendedName>
</protein>
<evidence type="ECO:0000259" key="6">
    <source>
        <dbReference type="PROSITE" id="PS50178"/>
    </source>
</evidence>
<feature type="domain" description="FYVE-type" evidence="6">
    <location>
        <begin position="91"/>
        <end position="146"/>
    </location>
</feature>
<evidence type="ECO:0000256" key="3">
    <source>
        <dbReference type="ARBA" id="ARBA00022833"/>
    </source>
</evidence>
<sequence length="237" mass="26578">MDVYTLTRKQRPTHVTKAESKVLQESASQSLSETSARAQGPHKPTTTSPVSRNTSAYPSQGSGEVSVVTGPPTRQHWTPDHQVNVCQNPGCQQQFSLFERRHHCRKCGNIFCSRHCSNYIRLNQQAAFHTTGVLSRACDTCAEQYERFANRRKSSTIGQEKKTQTNVEQGRPRTKRNILLGGLQDPMASRTDIGREDIVPAKENARIGINIKADPVQNDVPYTPAKSIPDDWQWSTF</sequence>
<name>A0A261XW17_9FUNG</name>
<dbReference type="PROSITE" id="PS50178">
    <property type="entry name" value="ZF_FYVE"/>
    <property type="match status" value="1"/>
</dbReference>
<reference evidence="7 8" key="1">
    <citation type="journal article" date="2017" name="Mycologia">
        <title>Bifiguratus adelaidae, gen. et sp. nov., a new member of Mucoromycotina in endophytic and soil-dwelling habitats.</title>
        <authorList>
            <person name="Torres-Cruz T.J."/>
            <person name="Billingsley Tobias T.L."/>
            <person name="Almatruk M."/>
            <person name="Hesse C."/>
            <person name="Kuske C.R."/>
            <person name="Desiro A."/>
            <person name="Benucci G.M."/>
            <person name="Bonito G."/>
            <person name="Stajich J.E."/>
            <person name="Dunlap C."/>
            <person name="Arnold A.E."/>
            <person name="Porras-Alfaro A."/>
        </authorList>
    </citation>
    <scope>NUCLEOTIDE SEQUENCE [LARGE SCALE GENOMIC DNA]</scope>
    <source>
        <strain evidence="7 8">AZ0501</strain>
    </source>
</reference>
<dbReference type="PANTHER" id="PTHR23164">
    <property type="entry name" value="EARLY ENDOSOME ANTIGEN 1"/>
    <property type="match status" value="1"/>
</dbReference>
<dbReference type="InterPro" id="IPR017455">
    <property type="entry name" value="Znf_FYVE-rel"/>
</dbReference>
<dbReference type="Pfam" id="PF01363">
    <property type="entry name" value="FYVE"/>
    <property type="match status" value="1"/>
</dbReference>
<keyword evidence="8" id="KW-1185">Reference proteome</keyword>
<dbReference type="InterPro" id="IPR000306">
    <property type="entry name" value="Znf_FYVE"/>
</dbReference>
<dbReference type="InterPro" id="IPR011011">
    <property type="entry name" value="Znf_FYVE_PHD"/>
</dbReference>
<dbReference type="SUPFAM" id="SSF57903">
    <property type="entry name" value="FYVE/PHD zinc finger"/>
    <property type="match status" value="1"/>
</dbReference>
<dbReference type="GO" id="GO:0008270">
    <property type="term" value="F:zinc ion binding"/>
    <property type="evidence" value="ECO:0007669"/>
    <property type="project" value="UniProtKB-KW"/>
</dbReference>
<dbReference type="OrthoDB" id="10018316at2759"/>
<dbReference type="Proteomes" id="UP000242875">
    <property type="component" value="Unassembled WGS sequence"/>
</dbReference>
<evidence type="ECO:0000256" key="4">
    <source>
        <dbReference type="PROSITE-ProRule" id="PRU00091"/>
    </source>
</evidence>
<keyword evidence="1" id="KW-0479">Metal-binding</keyword>
<dbReference type="Gene3D" id="3.30.40.10">
    <property type="entry name" value="Zinc/RING finger domain, C3HC4 (zinc finger)"/>
    <property type="match status" value="1"/>
</dbReference>
<evidence type="ECO:0000256" key="1">
    <source>
        <dbReference type="ARBA" id="ARBA00022723"/>
    </source>
</evidence>
<dbReference type="PANTHER" id="PTHR23164:SF30">
    <property type="entry name" value="EARLY ENDOSOME ANTIGEN 1"/>
    <property type="match status" value="1"/>
</dbReference>
<gene>
    <name evidence="7" type="ORF">BZG36_04136</name>
</gene>
<feature type="region of interest" description="Disordered" evidence="5">
    <location>
        <begin position="1"/>
        <end position="81"/>
    </location>
</feature>
<dbReference type="EMBL" id="MVBO01000145">
    <property type="protein sequence ID" value="OZJ02531.1"/>
    <property type="molecule type" value="Genomic_DNA"/>
</dbReference>
<dbReference type="InterPro" id="IPR013083">
    <property type="entry name" value="Znf_RING/FYVE/PHD"/>
</dbReference>
<keyword evidence="2 4" id="KW-0863">Zinc-finger</keyword>
<keyword evidence="3" id="KW-0862">Zinc</keyword>
<feature type="compositionally biased region" description="Polar residues" evidence="5">
    <location>
        <begin position="44"/>
        <end position="63"/>
    </location>
</feature>
<evidence type="ECO:0000256" key="2">
    <source>
        <dbReference type="ARBA" id="ARBA00022771"/>
    </source>
</evidence>
<evidence type="ECO:0000313" key="7">
    <source>
        <dbReference type="EMBL" id="OZJ02531.1"/>
    </source>
</evidence>
<dbReference type="AlphaFoldDB" id="A0A261XW17"/>
<organism evidence="7 8">
    <name type="scientific">Bifiguratus adelaidae</name>
    <dbReference type="NCBI Taxonomy" id="1938954"/>
    <lineage>
        <taxon>Eukaryota</taxon>
        <taxon>Fungi</taxon>
        <taxon>Fungi incertae sedis</taxon>
        <taxon>Mucoromycota</taxon>
        <taxon>Mucoromycotina</taxon>
        <taxon>Endogonomycetes</taxon>
        <taxon>Endogonales</taxon>
        <taxon>Endogonales incertae sedis</taxon>
        <taxon>Bifiguratus</taxon>
    </lineage>
</organism>
<evidence type="ECO:0000313" key="8">
    <source>
        <dbReference type="Proteomes" id="UP000242875"/>
    </source>
</evidence>
<feature type="compositionally biased region" description="Polar residues" evidence="5">
    <location>
        <begin position="23"/>
        <end position="37"/>
    </location>
</feature>
<accession>A0A261XW17</accession>
<dbReference type="CDD" id="cd15760">
    <property type="entry name" value="FYVE_scVPS27p_like"/>
    <property type="match status" value="1"/>
</dbReference>
<evidence type="ECO:0000256" key="5">
    <source>
        <dbReference type="SAM" id="MobiDB-lite"/>
    </source>
</evidence>
<comment type="caution">
    <text evidence="7">The sequence shown here is derived from an EMBL/GenBank/DDBJ whole genome shotgun (WGS) entry which is preliminary data.</text>
</comment>
<dbReference type="SMART" id="SM00064">
    <property type="entry name" value="FYVE"/>
    <property type="match status" value="1"/>
</dbReference>
<proteinExistence type="predicted"/>